<name>A0ABT8FJQ9_9ACTN</name>
<organism evidence="1 2">
    <name type="scientific">Nocardioides oceani</name>
    <dbReference type="NCBI Taxonomy" id="3058369"/>
    <lineage>
        <taxon>Bacteria</taxon>
        <taxon>Bacillati</taxon>
        <taxon>Actinomycetota</taxon>
        <taxon>Actinomycetes</taxon>
        <taxon>Propionibacteriales</taxon>
        <taxon>Nocardioidaceae</taxon>
        <taxon>Nocardioides</taxon>
    </lineage>
</organism>
<gene>
    <name evidence="1" type="ORF">QWY28_18290</name>
</gene>
<dbReference type="RefSeq" id="WP_300954017.1">
    <property type="nucleotide sequence ID" value="NZ_JAUHJQ010000009.1"/>
</dbReference>
<accession>A0ABT8FJQ9</accession>
<evidence type="ECO:0000313" key="1">
    <source>
        <dbReference type="EMBL" id="MDN4174918.1"/>
    </source>
</evidence>
<reference evidence="1" key="1">
    <citation type="submission" date="2023-06" db="EMBL/GenBank/DDBJ databases">
        <title>Draft genome sequence of Nocardioides sp. SOB77.</title>
        <authorList>
            <person name="Zhang G."/>
        </authorList>
    </citation>
    <scope>NUCLEOTIDE SEQUENCE</scope>
    <source>
        <strain evidence="1">SOB77</strain>
    </source>
</reference>
<evidence type="ECO:0000313" key="2">
    <source>
        <dbReference type="Proteomes" id="UP001168620"/>
    </source>
</evidence>
<keyword evidence="2" id="KW-1185">Reference proteome</keyword>
<sequence length="54" mass="6087">MNHLHVDIARAQMSARLGEAEQARRSHQLARSIRMHRKAETAAQQARTALARAL</sequence>
<protein>
    <submittedName>
        <fullName evidence="1">Uncharacterized protein</fullName>
    </submittedName>
</protein>
<dbReference type="Proteomes" id="UP001168620">
    <property type="component" value="Unassembled WGS sequence"/>
</dbReference>
<dbReference type="EMBL" id="JAUHJQ010000009">
    <property type="protein sequence ID" value="MDN4174918.1"/>
    <property type="molecule type" value="Genomic_DNA"/>
</dbReference>
<comment type="caution">
    <text evidence="1">The sequence shown here is derived from an EMBL/GenBank/DDBJ whole genome shotgun (WGS) entry which is preliminary data.</text>
</comment>
<proteinExistence type="predicted"/>